<protein>
    <submittedName>
        <fullName evidence="2">Uncharacterized protein</fullName>
    </submittedName>
</protein>
<dbReference type="Proteomes" id="UP000287166">
    <property type="component" value="Unassembled WGS sequence"/>
</dbReference>
<evidence type="ECO:0000313" key="3">
    <source>
        <dbReference type="Proteomes" id="UP000287166"/>
    </source>
</evidence>
<evidence type="ECO:0000313" key="2">
    <source>
        <dbReference type="EMBL" id="GBE84799.1"/>
    </source>
</evidence>
<comment type="caution">
    <text evidence="2">The sequence shown here is derived from an EMBL/GenBank/DDBJ whole genome shotgun (WGS) entry which is preliminary data.</text>
</comment>
<sequence length="99" mass="11192">MNPVSSCKFMNARVKKTLLMGSDDVKRVLTRRGAKMRTHAPCEQQRAKRSNYAPLNSEQEENSHSARRCSMGTMGDPPPAKRLRLPSLSPALYVRLQHI</sequence>
<evidence type="ECO:0000256" key="1">
    <source>
        <dbReference type="SAM" id="MobiDB-lite"/>
    </source>
</evidence>
<dbReference type="AlphaFoldDB" id="A0A401GRK8"/>
<keyword evidence="3" id="KW-1185">Reference proteome</keyword>
<gene>
    <name evidence="2" type="ORF">SCP_0607790</name>
</gene>
<reference evidence="2 3" key="1">
    <citation type="journal article" date="2018" name="Sci. Rep.">
        <title>Genome sequence of the cauliflower mushroom Sparassis crispa (Hanabiratake) and its association with beneficial usage.</title>
        <authorList>
            <person name="Kiyama R."/>
            <person name="Furutani Y."/>
            <person name="Kawaguchi K."/>
            <person name="Nakanishi T."/>
        </authorList>
    </citation>
    <scope>NUCLEOTIDE SEQUENCE [LARGE SCALE GENOMIC DNA]</scope>
</reference>
<proteinExistence type="predicted"/>
<dbReference type="InParanoid" id="A0A401GRK8"/>
<dbReference type="GeneID" id="38781716"/>
<accession>A0A401GRK8</accession>
<organism evidence="2 3">
    <name type="scientific">Sparassis crispa</name>
    <dbReference type="NCBI Taxonomy" id="139825"/>
    <lineage>
        <taxon>Eukaryota</taxon>
        <taxon>Fungi</taxon>
        <taxon>Dikarya</taxon>
        <taxon>Basidiomycota</taxon>
        <taxon>Agaricomycotina</taxon>
        <taxon>Agaricomycetes</taxon>
        <taxon>Polyporales</taxon>
        <taxon>Sparassidaceae</taxon>
        <taxon>Sparassis</taxon>
    </lineage>
</organism>
<dbReference type="RefSeq" id="XP_027615712.1">
    <property type="nucleotide sequence ID" value="XM_027759911.1"/>
</dbReference>
<name>A0A401GRK8_9APHY</name>
<dbReference type="EMBL" id="BFAD01000006">
    <property type="protein sequence ID" value="GBE84799.1"/>
    <property type="molecule type" value="Genomic_DNA"/>
</dbReference>
<feature type="region of interest" description="Disordered" evidence="1">
    <location>
        <begin position="31"/>
        <end position="84"/>
    </location>
</feature>